<feature type="transmembrane region" description="Helical" evidence="2">
    <location>
        <begin position="175"/>
        <end position="193"/>
    </location>
</feature>
<dbReference type="PROSITE" id="PS51781">
    <property type="entry name" value="SH3B"/>
    <property type="match status" value="1"/>
</dbReference>
<sequence>MSLPTSQPLPGDDDSALPPARRRRQRRTLGPDAPPAVEELAQSLIPSADFFLFSGLAGVALGLGILLNAPALYVLAALLAPFLTPAVGLGLATAAGSVRFLLQCLGGIGIGGGLVWGAGLAAGWIARLFPQLSFDQARLHAGFTWPDLAVLTLGITITTLLLARSARQRSLPASAAVAYELYLPLGVAGFGLGRGDMGLALGGLMVFAVHLAWTALLGMLLLVLRGMRPRNVFGYTVGTTLVMAGIAGVVVLLGVGATLRGGLSAQPSPPVLENTLTPSPSPTATLTLTPGPETPTLTPTNTLVPSRTPTLTLSPVPTPVYARINARGSDGAVIRAEPDQTSPVVKTLLNGMLVEVTERVVQKGTSLWVYVRTEDGVEGWILRSLLATATPMPGW</sequence>
<dbReference type="InterPro" id="IPR003646">
    <property type="entry name" value="SH3-like_bac-type"/>
</dbReference>
<keyword evidence="5" id="KW-1185">Reference proteome</keyword>
<gene>
    <name evidence="4" type="ORF">ADN01_15545</name>
</gene>
<reference evidence="4 5" key="1">
    <citation type="submission" date="2015-07" db="EMBL/GenBank/DDBJ databases">
        <title>Genome sequence of Levilinea saccharolytica DSM 16555.</title>
        <authorList>
            <person name="Hemp J."/>
            <person name="Ward L.M."/>
            <person name="Pace L.A."/>
            <person name="Fischer W.W."/>
        </authorList>
    </citation>
    <scope>NUCLEOTIDE SEQUENCE [LARGE SCALE GENOMIC DNA]</scope>
    <source>
        <strain evidence="4 5">KIBI-1</strain>
    </source>
</reference>
<evidence type="ECO:0000256" key="1">
    <source>
        <dbReference type="SAM" id="MobiDB-lite"/>
    </source>
</evidence>
<name>A0A0P6XRV4_9CHLR</name>
<evidence type="ECO:0000256" key="2">
    <source>
        <dbReference type="SAM" id="Phobius"/>
    </source>
</evidence>
<evidence type="ECO:0000313" key="4">
    <source>
        <dbReference type="EMBL" id="KPL77980.1"/>
    </source>
</evidence>
<dbReference type="Pfam" id="PF04087">
    <property type="entry name" value="DUF389"/>
    <property type="match status" value="1"/>
</dbReference>
<feature type="region of interest" description="Disordered" evidence="1">
    <location>
        <begin position="1"/>
        <end position="34"/>
    </location>
</feature>
<feature type="transmembrane region" description="Helical" evidence="2">
    <location>
        <begin position="100"/>
        <end position="125"/>
    </location>
</feature>
<dbReference type="RefSeq" id="WP_075071272.1">
    <property type="nucleotide sequence ID" value="NZ_LGCM01000058.1"/>
</dbReference>
<comment type="caution">
    <text evidence="4">The sequence shown here is derived from an EMBL/GenBank/DDBJ whole genome shotgun (WGS) entry which is preliminary data.</text>
</comment>
<proteinExistence type="predicted"/>
<keyword evidence="2" id="KW-1133">Transmembrane helix</keyword>
<protein>
    <recommendedName>
        <fullName evidence="3">SH3b domain-containing protein</fullName>
    </recommendedName>
</protein>
<dbReference type="AlphaFoldDB" id="A0A0P6XRV4"/>
<dbReference type="Pfam" id="PF08239">
    <property type="entry name" value="SH3_3"/>
    <property type="match status" value="1"/>
</dbReference>
<dbReference type="InterPro" id="IPR005240">
    <property type="entry name" value="DUF389"/>
</dbReference>
<organism evidence="4 5">
    <name type="scientific">Levilinea saccharolytica</name>
    <dbReference type="NCBI Taxonomy" id="229921"/>
    <lineage>
        <taxon>Bacteria</taxon>
        <taxon>Bacillati</taxon>
        <taxon>Chloroflexota</taxon>
        <taxon>Anaerolineae</taxon>
        <taxon>Anaerolineales</taxon>
        <taxon>Anaerolineaceae</taxon>
        <taxon>Levilinea</taxon>
    </lineage>
</organism>
<feature type="transmembrane region" description="Helical" evidence="2">
    <location>
        <begin position="235"/>
        <end position="259"/>
    </location>
</feature>
<keyword evidence="2" id="KW-0472">Membrane</keyword>
<feature type="transmembrane region" description="Helical" evidence="2">
    <location>
        <begin position="145"/>
        <end position="163"/>
    </location>
</feature>
<dbReference type="Gene3D" id="2.30.30.40">
    <property type="entry name" value="SH3 Domains"/>
    <property type="match status" value="1"/>
</dbReference>
<feature type="region of interest" description="Disordered" evidence="1">
    <location>
        <begin position="264"/>
        <end position="284"/>
    </location>
</feature>
<evidence type="ECO:0000313" key="5">
    <source>
        <dbReference type="Proteomes" id="UP000050501"/>
    </source>
</evidence>
<evidence type="ECO:0000259" key="3">
    <source>
        <dbReference type="PROSITE" id="PS51781"/>
    </source>
</evidence>
<feature type="transmembrane region" description="Helical" evidence="2">
    <location>
        <begin position="73"/>
        <end position="93"/>
    </location>
</feature>
<accession>A0A0P6XRV4</accession>
<feature type="domain" description="SH3b" evidence="3">
    <location>
        <begin position="319"/>
        <end position="390"/>
    </location>
</feature>
<feature type="transmembrane region" description="Helical" evidence="2">
    <location>
        <begin position="199"/>
        <end position="223"/>
    </location>
</feature>
<dbReference type="STRING" id="229921.ADN01_15545"/>
<dbReference type="EMBL" id="LGCM01000058">
    <property type="protein sequence ID" value="KPL77980.1"/>
    <property type="molecule type" value="Genomic_DNA"/>
</dbReference>
<dbReference type="Proteomes" id="UP000050501">
    <property type="component" value="Unassembled WGS sequence"/>
</dbReference>
<keyword evidence="2" id="KW-0812">Transmembrane</keyword>
<feature type="compositionally biased region" description="Low complexity" evidence="1">
    <location>
        <begin position="275"/>
        <end position="284"/>
    </location>
</feature>